<dbReference type="GO" id="GO:0005886">
    <property type="term" value="C:plasma membrane"/>
    <property type="evidence" value="ECO:0007669"/>
    <property type="project" value="TreeGrafter"/>
</dbReference>
<accession>A0A8T1PQ40</accession>
<evidence type="ECO:0000259" key="3">
    <source>
        <dbReference type="PROSITE" id="PS50011"/>
    </source>
</evidence>
<dbReference type="Proteomes" id="UP000811609">
    <property type="component" value="Chromosome 7"/>
</dbReference>
<dbReference type="GO" id="GO:0007166">
    <property type="term" value="P:cell surface receptor signaling pathway"/>
    <property type="evidence" value="ECO:0007669"/>
    <property type="project" value="InterPro"/>
</dbReference>
<keyword evidence="5" id="KW-1185">Reference proteome</keyword>
<dbReference type="PANTHER" id="PTHR27005:SF466">
    <property type="entry name" value="NON-FUNCTIONAL PSEUDOKINASE ZED1-LIKE"/>
    <property type="match status" value="1"/>
</dbReference>
<feature type="domain" description="Protein kinase" evidence="3">
    <location>
        <begin position="54"/>
        <end position="343"/>
    </location>
</feature>
<sequence length="350" mass="40960">MKACLKLKRKDKEETPFMRNSRLLLEERIALFNGKCNPIRFFSAKELSKATNNYDRRQLFLRDGSVKFYKGCLEGRLVSVKKFNIGYITRYEDIFKDVVIASNMSIHNNVLKLLGCCLETQWPTLVYEYVGHKNLFTRIRYRFESPWVLDRDDPVKSQPLPWKCRLRIAMGIANAVAYLHTAFSRPFVHRDIRSPLIILDENNVPKMVDFSLSLSIPEGQVHANDYRVVSRIGCIPPHYYLTCNFTEKDDVYHFGGFLLELLAGWTLSTKITRYNENRLLLDWVKAEYDEQRLIEIVDPELLKESVDQQQFLTFANLALSCLSERREDRPTITDVAKQLRQIYDQCLTPP</sequence>
<evidence type="ECO:0000313" key="5">
    <source>
        <dbReference type="Proteomes" id="UP000811609"/>
    </source>
</evidence>
<dbReference type="PROSITE" id="PS50011">
    <property type="entry name" value="PROTEIN_KINASE_DOM"/>
    <property type="match status" value="1"/>
</dbReference>
<keyword evidence="1" id="KW-0547">Nucleotide-binding</keyword>
<organism evidence="4 5">
    <name type="scientific">Carya illinoinensis</name>
    <name type="common">Pecan</name>
    <dbReference type="NCBI Taxonomy" id="32201"/>
    <lineage>
        <taxon>Eukaryota</taxon>
        <taxon>Viridiplantae</taxon>
        <taxon>Streptophyta</taxon>
        <taxon>Embryophyta</taxon>
        <taxon>Tracheophyta</taxon>
        <taxon>Spermatophyta</taxon>
        <taxon>Magnoliopsida</taxon>
        <taxon>eudicotyledons</taxon>
        <taxon>Gunneridae</taxon>
        <taxon>Pentapetalae</taxon>
        <taxon>rosids</taxon>
        <taxon>fabids</taxon>
        <taxon>Fagales</taxon>
        <taxon>Juglandaceae</taxon>
        <taxon>Carya</taxon>
    </lineage>
</organism>
<dbReference type="GO" id="GO:0004674">
    <property type="term" value="F:protein serine/threonine kinase activity"/>
    <property type="evidence" value="ECO:0007669"/>
    <property type="project" value="TreeGrafter"/>
</dbReference>
<evidence type="ECO:0000256" key="1">
    <source>
        <dbReference type="ARBA" id="ARBA00022741"/>
    </source>
</evidence>
<dbReference type="PANTHER" id="PTHR27005">
    <property type="entry name" value="WALL-ASSOCIATED RECEPTOR KINASE-LIKE 21"/>
    <property type="match status" value="1"/>
</dbReference>
<evidence type="ECO:0000256" key="2">
    <source>
        <dbReference type="ARBA" id="ARBA00022840"/>
    </source>
</evidence>
<dbReference type="InterPro" id="IPR000719">
    <property type="entry name" value="Prot_kinase_dom"/>
</dbReference>
<comment type="caution">
    <text evidence="4">The sequence shown here is derived from an EMBL/GenBank/DDBJ whole genome shotgun (WGS) entry which is preliminary data.</text>
</comment>
<reference evidence="4" key="1">
    <citation type="submission" date="2020-12" db="EMBL/GenBank/DDBJ databases">
        <title>WGS assembly of Carya illinoinensis cv. Pawnee.</title>
        <authorList>
            <person name="Platts A."/>
            <person name="Shu S."/>
            <person name="Wright S."/>
            <person name="Barry K."/>
            <person name="Edger P."/>
            <person name="Pires J.C."/>
            <person name="Schmutz J."/>
        </authorList>
    </citation>
    <scope>NUCLEOTIDE SEQUENCE</scope>
    <source>
        <tissue evidence="4">Leaf</tissue>
    </source>
</reference>
<dbReference type="Pfam" id="PF07714">
    <property type="entry name" value="PK_Tyr_Ser-Thr"/>
    <property type="match status" value="1"/>
</dbReference>
<keyword evidence="2" id="KW-0067">ATP-binding</keyword>
<protein>
    <recommendedName>
        <fullName evidence="3">Protein kinase domain-containing protein</fullName>
    </recommendedName>
</protein>
<proteinExistence type="predicted"/>
<dbReference type="InterPro" id="IPR045274">
    <property type="entry name" value="WAK-like"/>
</dbReference>
<gene>
    <name evidence="4" type="ORF">CIPAW_07G019200</name>
</gene>
<dbReference type="InterPro" id="IPR001245">
    <property type="entry name" value="Ser-Thr/Tyr_kinase_cat_dom"/>
</dbReference>
<evidence type="ECO:0000313" key="4">
    <source>
        <dbReference type="EMBL" id="KAG6646609.1"/>
    </source>
</evidence>
<dbReference type="EMBL" id="CM031815">
    <property type="protein sequence ID" value="KAG6646609.1"/>
    <property type="molecule type" value="Genomic_DNA"/>
</dbReference>
<dbReference type="AlphaFoldDB" id="A0A8T1PQ40"/>
<dbReference type="GO" id="GO:0005524">
    <property type="term" value="F:ATP binding"/>
    <property type="evidence" value="ECO:0007669"/>
    <property type="project" value="UniProtKB-KW"/>
</dbReference>
<name>A0A8T1PQ40_CARIL</name>